<feature type="domain" description="Helicase C-terminal" evidence="10">
    <location>
        <begin position="452"/>
        <end position="611"/>
    </location>
</feature>
<dbReference type="SMART" id="SM00487">
    <property type="entry name" value="DEXDc"/>
    <property type="match status" value="1"/>
</dbReference>
<dbReference type="Pfam" id="PF00270">
    <property type="entry name" value="DEAD"/>
    <property type="match status" value="1"/>
</dbReference>
<dbReference type="eggNOG" id="COG1200">
    <property type="taxonomic scope" value="Bacteria"/>
</dbReference>
<evidence type="ECO:0000256" key="1">
    <source>
        <dbReference type="ARBA" id="ARBA00022741"/>
    </source>
</evidence>
<dbReference type="GO" id="GO:0016787">
    <property type="term" value="F:hydrolase activity"/>
    <property type="evidence" value="ECO:0007669"/>
    <property type="project" value="UniProtKB-KW"/>
</dbReference>
<evidence type="ECO:0000256" key="4">
    <source>
        <dbReference type="ARBA" id="ARBA00022806"/>
    </source>
</evidence>
<evidence type="ECO:0000256" key="7">
    <source>
        <dbReference type="ARBA" id="ARBA00023204"/>
    </source>
</evidence>
<dbReference type="SUPFAM" id="SSF52540">
    <property type="entry name" value="P-loop containing nucleoside triphosphate hydrolases"/>
    <property type="match status" value="2"/>
</dbReference>
<keyword evidence="6" id="KW-0238">DNA-binding</keyword>
<evidence type="ECO:0000256" key="5">
    <source>
        <dbReference type="ARBA" id="ARBA00022840"/>
    </source>
</evidence>
<dbReference type="PANTHER" id="PTHR47964">
    <property type="entry name" value="ATP-DEPENDENT DNA HELICASE HOMOLOG RECG, CHLOROPLASTIC"/>
    <property type="match status" value="1"/>
</dbReference>
<dbReference type="GO" id="GO:0003677">
    <property type="term" value="F:DNA binding"/>
    <property type="evidence" value="ECO:0007669"/>
    <property type="project" value="UniProtKB-KW"/>
</dbReference>
<evidence type="ECO:0000256" key="6">
    <source>
        <dbReference type="ARBA" id="ARBA00023125"/>
    </source>
</evidence>
<dbReference type="InterPro" id="IPR033454">
    <property type="entry name" value="RecG_wedge"/>
</dbReference>
<dbReference type="NCBIfam" id="NF008164">
    <property type="entry name" value="PRK10917.1-2"/>
    <property type="match status" value="1"/>
</dbReference>
<dbReference type="RefSeq" id="WP_011445628.1">
    <property type="nucleotide sequence ID" value="NC_007794.1"/>
</dbReference>
<dbReference type="InterPro" id="IPR011545">
    <property type="entry name" value="DEAD/DEAH_box_helicase_dom"/>
</dbReference>
<dbReference type="PROSITE" id="PS51192">
    <property type="entry name" value="HELICASE_ATP_BIND_1"/>
    <property type="match status" value="1"/>
</dbReference>
<feature type="domain" description="Helicase ATP-binding" evidence="9">
    <location>
        <begin position="271"/>
        <end position="433"/>
    </location>
</feature>
<dbReference type="InterPro" id="IPR027417">
    <property type="entry name" value="P-loop_NTPase"/>
</dbReference>
<dbReference type="Proteomes" id="UP000009134">
    <property type="component" value="Chromosome"/>
</dbReference>
<proteinExistence type="predicted"/>
<keyword evidence="1" id="KW-0547">Nucleotide-binding</keyword>
<dbReference type="CDD" id="cd17992">
    <property type="entry name" value="DEXHc_RecG"/>
    <property type="match status" value="1"/>
</dbReference>
<dbReference type="SUPFAM" id="SSF50249">
    <property type="entry name" value="Nucleic acid-binding proteins"/>
    <property type="match status" value="1"/>
</dbReference>
<gene>
    <name evidence="11" type="ordered locus">Saro_1979</name>
</gene>
<dbReference type="InterPro" id="IPR012340">
    <property type="entry name" value="NA-bd_OB-fold"/>
</dbReference>
<dbReference type="PROSITE" id="PS51194">
    <property type="entry name" value="HELICASE_CTER"/>
    <property type="match status" value="1"/>
</dbReference>
<evidence type="ECO:0000256" key="8">
    <source>
        <dbReference type="ARBA" id="ARBA00049819"/>
    </source>
</evidence>
<dbReference type="Pfam" id="PF00271">
    <property type="entry name" value="Helicase_C"/>
    <property type="match status" value="1"/>
</dbReference>
<keyword evidence="2" id="KW-0227">DNA damage</keyword>
<dbReference type="CDD" id="cd04488">
    <property type="entry name" value="RecG_wedge_OBF"/>
    <property type="match status" value="1"/>
</dbReference>
<dbReference type="SMART" id="SM00490">
    <property type="entry name" value="HELICc"/>
    <property type="match status" value="1"/>
</dbReference>
<evidence type="ECO:0000313" key="12">
    <source>
        <dbReference type="Proteomes" id="UP000009134"/>
    </source>
</evidence>
<dbReference type="Gene3D" id="3.40.50.300">
    <property type="entry name" value="P-loop containing nucleotide triphosphate hydrolases"/>
    <property type="match status" value="2"/>
</dbReference>
<dbReference type="STRING" id="279238.Saro_1979"/>
<evidence type="ECO:0000259" key="9">
    <source>
        <dbReference type="PROSITE" id="PS51192"/>
    </source>
</evidence>
<evidence type="ECO:0000259" key="10">
    <source>
        <dbReference type="PROSITE" id="PS51194"/>
    </source>
</evidence>
<keyword evidence="12" id="KW-1185">Reference proteome</keyword>
<dbReference type="GO" id="GO:0005524">
    <property type="term" value="F:ATP binding"/>
    <property type="evidence" value="ECO:0007669"/>
    <property type="project" value="UniProtKB-KW"/>
</dbReference>
<dbReference type="Pfam" id="PF17191">
    <property type="entry name" value="RecG_wedge"/>
    <property type="match status" value="1"/>
</dbReference>
<dbReference type="InterPro" id="IPR045562">
    <property type="entry name" value="RecG_dom3_C"/>
</dbReference>
<keyword evidence="4 11" id="KW-0347">Helicase</keyword>
<dbReference type="HOGENOM" id="CLU_005122_7_1_5"/>
<accession>Q2G6V4</accession>
<protein>
    <recommendedName>
        <fullName evidence="8">Probable DNA 3'-5' helicase RecG</fullName>
    </recommendedName>
</protein>
<dbReference type="InterPro" id="IPR047112">
    <property type="entry name" value="RecG/Mfd"/>
</dbReference>
<dbReference type="InterPro" id="IPR014001">
    <property type="entry name" value="Helicase_ATP-bd"/>
</dbReference>
<evidence type="ECO:0000256" key="3">
    <source>
        <dbReference type="ARBA" id="ARBA00022801"/>
    </source>
</evidence>
<sequence>MRPDLLNPLFAEASSLKGVGPGLARPLEKLGLTRVKDFAYHLPDRFVLRRAIANLDEASVGEQIVVALTPRDYRQSAGRGPFRVMAEDESGSFVALTYFGRASYTAKKQLPLGEKRWVAGRLDQFGQTWQIVHPDHVSDDSAGMLGQLNEPVYPLSEGLTQGRLQGLVHQSLAHLPQLPEWIEPGLAQRMDWPAWHEALPLAHKGEHKAARDRLAYDELLANSLALILVRESNRSRQGTPLHGDGHLRAKLNLPFDLTGAQKRSIAEIEGDVAQGAPMLRLLQGDVGSGKTAVALNAMLIAVESGAQAALLAPTEILARQHADTLSKMAVGTGVNIALLTGRDKGRARESILMGLLDGSIDICVGTHAIFQEAVAYRNLALVVIDEQHRFGVGQRLMLTQKARRTPHCLAMTATPIPRTLTLAQYGEMDVSRLDEMPPGRQAIDTRVVAQERLADVIEGVGRHIAKGAQAYWVCPMVREQENDDMAAAEARFAALKERFGDMVVMVHGQLRPEVKDAAMERFARGDAKLLVATTVIEVGVDVPNATLMVIEQAERFGLAQLHQLRGRVGRGSQQSTCLLLRGDALSETGRERLALMRETQDGFRLAEEDLRLRGGGELLGTRQSGETPFKVADFEQIAKLLPLAHDDARLLMERDGGLSSPRGQAARVLLYLFERDWGVQLLRGG</sequence>
<keyword evidence="5" id="KW-0067">ATP-binding</keyword>
<dbReference type="KEGG" id="nar:Saro_1979"/>
<dbReference type="AlphaFoldDB" id="Q2G6V4"/>
<name>Q2G6V4_NOVAD</name>
<keyword evidence="7" id="KW-0234">DNA repair</keyword>
<dbReference type="InterPro" id="IPR001650">
    <property type="entry name" value="Helicase_C-like"/>
</dbReference>
<dbReference type="GO" id="GO:0003678">
    <property type="term" value="F:DNA helicase activity"/>
    <property type="evidence" value="ECO:0007669"/>
    <property type="project" value="TreeGrafter"/>
</dbReference>
<reference evidence="12" key="1">
    <citation type="submission" date="2006-01" db="EMBL/GenBank/DDBJ databases">
        <title>Complete sequence of Novosphingobium aromaticivorans DSM 12444.</title>
        <authorList>
            <consortium name="US DOE Joint Genome Institute"/>
            <person name="Copeland A."/>
            <person name="Lucas S."/>
            <person name="Lapidus A."/>
            <person name="Barry K."/>
            <person name="Detter J.C."/>
            <person name="Glavina T."/>
            <person name="Hammon N."/>
            <person name="Israni S."/>
            <person name="Pitluck S."/>
            <person name="Chain P."/>
            <person name="Malfatti S."/>
            <person name="Shin M."/>
            <person name="Vergez L."/>
            <person name="Schmutz J."/>
            <person name="Larimer F."/>
            <person name="Land M."/>
            <person name="Kyrpides N."/>
            <person name="Ivanova N."/>
            <person name="Fredrickson J."/>
            <person name="Balkwill D."/>
            <person name="Romine M.F."/>
            <person name="Richardson P."/>
        </authorList>
    </citation>
    <scope>NUCLEOTIDE SEQUENCE [LARGE SCALE GENOMIC DNA]</scope>
    <source>
        <strain evidence="12">ATCC 700278 / DSM 12444 / CCUG 56034 / CIP 105152 / NBRC 16084 / F199</strain>
    </source>
</reference>
<keyword evidence="3" id="KW-0378">Hydrolase</keyword>
<dbReference type="EMBL" id="CP000248">
    <property type="protein sequence ID" value="ABD26419.1"/>
    <property type="molecule type" value="Genomic_DNA"/>
</dbReference>
<dbReference type="PANTHER" id="PTHR47964:SF1">
    <property type="entry name" value="ATP-DEPENDENT DNA HELICASE HOMOLOG RECG, CHLOROPLASTIC"/>
    <property type="match status" value="1"/>
</dbReference>
<dbReference type="GO" id="GO:0006281">
    <property type="term" value="P:DNA repair"/>
    <property type="evidence" value="ECO:0007669"/>
    <property type="project" value="UniProtKB-KW"/>
</dbReference>
<evidence type="ECO:0000256" key="2">
    <source>
        <dbReference type="ARBA" id="ARBA00022763"/>
    </source>
</evidence>
<dbReference type="Pfam" id="PF19833">
    <property type="entry name" value="RecG_dom3_C"/>
    <property type="match status" value="1"/>
</dbReference>
<organism evidence="11 12">
    <name type="scientific">Novosphingobium aromaticivorans (strain ATCC 700278 / DSM 12444 / CCUG 56034 / CIP 105152 / NBRC 16084 / F199)</name>
    <dbReference type="NCBI Taxonomy" id="279238"/>
    <lineage>
        <taxon>Bacteria</taxon>
        <taxon>Pseudomonadati</taxon>
        <taxon>Pseudomonadota</taxon>
        <taxon>Alphaproteobacteria</taxon>
        <taxon>Sphingomonadales</taxon>
        <taxon>Sphingomonadaceae</taxon>
        <taxon>Novosphingobium</taxon>
    </lineage>
</organism>
<evidence type="ECO:0000313" key="11">
    <source>
        <dbReference type="EMBL" id="ABD26419.1"/>
    </source>
</evidence>